<feature type="region of interest" description="Disordered" evidence="1">
    <location>
        <begin position="120"/>
        <end position="192"/>
    </location>
</feature>
<organism evidence="2">
    <name type="scientific">Tanacetum cinerariifolium</name>
    <name type="common">Dalmatian daisy</name>
    <name type="synonym">Chrysanthemum cinerariifolium</name>
    <dbReference type="NCBI Taxonomy" id="118510"/>
    <lineage>
        <taxon>Eukaryota</taxon>
        <taxon>Viridiplantae</taxon>
        <taxon>Streptophyta</taxon>
        <taxon>Embryophyta</taxon>
        <taxon>Tracheophyta</taxon>
        <taxon>Spermatophyta</taxon>
        <taxon>Magnoliopsida</taxon>
        <taxon>eudicotyledons</taxon>
        <taxon>Gunneridae</taxon>
        <taxon>Pentapetalae</taxon>
        <taxon>asterids</taxon>
        <taxon>campanulids</taxon>
        <taxon>Asterales</taxon>
        <taxon>Asteraceae</taxon>
        <taxon>Asteroideae</taxon>
        <taxon>Anthemideae</taxon>
        <taxon>Anthemidinae</taxon>
        <taxon>Tanacetum</taxon>
    </lineage>
</organism>
<name>A0A699TCQ3_TANCI</name>
<feature type="non-terminal residue" evidence="2">
    <location>
        <position position="192"/>
    </location>
</feature>
<feature type="compositionally biased region" description="Acidic residues" evidence="1">
    <location>
        <begin position="148"/>
        <end position="157"/>
    </location>
</feature>
<feature type="compositionally biased region" description="Acidic residues" evidence="1">
    <location>
        <begin position="169"/>
        <end position="192"/>
    </location>
</feature>
<evidence type="ECO:0000313" key="2">
    <source>
        <dbReference type="EMBL" id="GFD06716.1"/>
    </source>
</evidence>
<protein>
    <submittedName>
        <fullName evidence="2">Uncharacterized protein</fullName>
    </submittedName>
</protein>
<sequence>YSSIHRGMHSEHAAAPILPLPISSPPLPLPSPLTTSPTNTGAPLGYKAVRIRMRALLSFTSHRTDVPEAEMPPQKRAYFTIPAPRLEIGESLAADVVRQPGPTLKADLRHDRVEGMVPSEDEAPIEDQPLSADASPTALLPEYMADSDPNEDPDEDPKEDHAEYPVDGGDGDDELSDDDDDDDDTDDEDEEP</sequence>
<dbReference type="EMBL" id="BKCJ011226784">
    <property type="protein sequence ID" value="GFD06716.1"/>
    <property type="molecule type" value="Genomic_DNA"/>
</dbReference>
<reference evidence="2" key="1">
    <citation type="journal article" date="2019" name="Sci. Rep.">
        <title>Draft genome of Tanacetum cinerariifolium, the natural source of mosquito coil.</title>
        <authorList>
            <person name="Yamashiro T."/>
            <person name="Shiraishi A."/>
            <person name="Satake H."/>
            <person name="Nakayama K."/>
        </authorList>
    </citation>
    <scope>NUCLEOTIDE SEQUENCE</scope>
</reference>
<gene>
    <name evidence="2" type="ORF">Tci_878685</name>
</gene>
<proteinExistence type="predicted"/>
<evidence type="ECO:0000256" key="1">
    <source>
        <dbReference type="SAM" id="MobiDB-lite"/>
    </source>
</evidence>
<accession>A0A699TCQ3</accession>
<feature type="non-terminal residue" evidence="2">
    <location>
        <position position="1"/>
    </location>
</feature>
<dbReference type="AlphaFoldDB" id="A0A699TCQ3"/>
<comment type="caution">
    <text evidence="2">The sequence shown here is derived from an EMBL/GenBank/DDBJ whole genome shotgun (WGS) entry which is preliminary data.</text>
</comment>